<keyword evidence="7 9" id="KW-0320">Glycogen biosynthesis</keyword>
<dbReference type="Gene3D" id="3.90.550.10">
    <property type="entry name" value="Spore Coat Polysaccharide Biosynthesis Protein SpsA, Chain A"/>
    <property type="match status" value="1"/>
</dbReference>
<dbReference type="SUPFAM" id="SSF53448">
    <property type="entry name" value="Nucleotide-diphospho-sugar transferases"/>
    <property type="match status" value="1"/>
</dbReference>
<feature type="domain" description="Nucleotidyl transferase" evidence="10">
    <location>
        <begin position="18"/>
        <end position="282"/>
    </location>
</feature>
<evidence type="ECO:0000256" key="8">
    <source>
        <dbReference type="ARBA" id="ARBA00023277"/>
    </source>
</evidence>
<dbReference type="EMBL" id="JBBMQS010000004">
    <property type="protein sequence ID" value="MEM5497413.1"/>
    <property type="molecule type" value="Genomic_DNA"/>
</dbReference>
<sequence length="439" mass="48870">MVYAASRYVSQLTKDTLALVLAGGKGTRLKELTEHQSKPALHFGGKFRVIDFTLSNCVNSGIRQIGIATQYKSHSLLRHLSQGWSHLNRDMGEFVELLPASQQCSSRWYQGTADALFQNIEFIKEQSPKYVLVLAGDHIYKMDYADMLAQHVQSGADLTIGGIEVPINEAANTFGVMQINKSGRVVSFDEKPASPSPLPEDPALALASMGIYVFNTEFLLNELQKDAQSLKSEHDFGNDIVPQCIADCEVHAFRFTDSLSGLKPYWKDIGTLDAFWQANIDLIEVTPKLDIYDDSWPIWTYQKQSPPAKFVFNNDNRRGSATDSMVSGGCIISGATIDRSLLFVDVRVHSYSKITESVILPNVEIGRDVNINRAIIAANCSVPTGMNIGFDHDEDQARGFRVSPNGIVLVTQNMLENLREQAPWEHAIQDYSRPKQLHS</sequence>
<dbReference type="GO" id="GO:0008878">
    <property type="term" value="F:glucose-1-phosphate adenylyltransferase activity"/>
    <property type="evidence" value="ECO:0007669"/>
    <property type="project" value="UniProtKB-EC"/>
</dbReference>
<evidence type="ECO:0000256" key="4">
    <source>
        <dbReference type="ARBA" id="ARBA00022695"/>
    </source>
</evidence>
<organism evidence="12 13">
    <name type="scientific">Paraglaciecola mesophila</name>
    <dbReference type="NCBI Taxonomy" id="197222"/>
    <lineage>
        <taxon>Bacteria</taxon>
        <taxon>Pseudomonadati</taxon>
        <taxon>Pseudomonadota</taxon>
        <taxon>Gammaproteobacteria</taxon>
        <taxon>Alteromonadales</taxon>
        <taxon>Alteromonadaceae</taxon>
        <taxon>Paraglaciecola</taxon>
    </lineage>
</organism>
<evidence type="ECO:0000256" key="5">
    <source>
        <dbReference type="ARBA" id="ARBA00022741"/>
    </source>
</evidence>
<dbReference type="NCBIfam" id="NF001947">
    <property type="entry name" value="PRK00725.1"/>
    <property type="match status" value="1"/>
</dbReference>
<gene>
    <name evidence="9 12" type="primary">glgC</name>
    <name evidence="12" type="ORF">WNY77_08425</name>
</gene>
<name>A0ABU9SU59_9ALTE</name>
<dbReference type="PROSITE" id="PS00810">
    <property type="entry name" value="ADP_GLC_PYROPHOSPH_3"/>
    <property type="match status" value="1"/>
</dbReference>
<dbReference type="RefSeq" id="WP_006993913.1">
    <property type="nucleotide sequence ID" value="NZ_JBBMQS010000004.1"/>
</dbReference>
<dbReference type="InterPro" id="IPR011004">
    <property type="entry name" value="Trimer_LpxA-like_sf"/>
</dbReference>
<dbReference type="PANTHER" id="PTHR43523">
    <property type="entry name" value="GLUCOSE-1-PHOSPHATE ADENYLYLTRANSFERASE-RELATED"/>
    <property type="match status" value="1"/>
</dbReference>
<evidence type="ECO:0000313" key="12">
    <source>
        <dbReference type="EMBL" id="MEM5497413.1"/>
    </source>
</evidence>
<accession>A0ABU9SU59</accession>
<feature type="binding site" evidence="9">
    <location>
        <position position="175"/>
    </location>
    <ligand>
        <name>alpha-D-glucose 1-phosphate</name>
        <dbReference type="ChEBI" id="CHEBI:58601"/>
    </ligand>
</feature>
<dbReference type="InterPro" id="IPR005835">
    <property type="entry name" value="NTP_transferase_dom"/>
</dbReference>
<evidence type="ECO:0000256" key="3">
    <source>
        <dbReference type="ARBA" id="ARBA00022679"/>
    </source>
</evidence>
<keyword evidence="2 9" id="KW-0321">Glycogen metabolism</keyword>
<keyword evidence="6 9" id="KW-0067">ATP-binding</keyword>
<feature type="site" description="Could play a key role in the communication between the regulatory and the substrate sites" evidence="9">
    <location>
        <position position="108"/>
    </location>
</feature>
<dbReference type="NCBIfam" id="NF002023">
    <property type="entry name" value="PRK00844.1"/>
    <property type="match status" value="1"/>
</dbReference>
<keyword evidence="8 9" id="KW-0119">Carbohydrate metabolism</keyword>
<evidence type="ECO:0000259" key="10">
    <source>
        <dbReference type="Pfam" id="PF00483"/>
    </source>
</evidence>
<comment type="similarity">
    <text evidence="1 9">Belongs to the bacterial/plant glucose-1-phosphate adenylyltransferase family.</text>
</comment>
<feature type="binding site" evidence="9">
    <location>
        <begin position="190"/>
        <end position="191"/>
    </location>
    <ligand>
        <name>alpha-D-glucose 1-phosphate</name>
        <dbReference type="ChEBI" id="CHEBI:58601"/>
    </ligand>
</feature>
<comment type="pathway">
    <text evidence="9">Glycan biosynthesis; glycogen biosynthesis.</text>
</comment>
<evidence type="ECO:0000313" key="13">
    <source>
        <dbReference type="Proteomes" id="UP001461163"/>
    </source>
</evidence>
<comment type="catalytic activity">
    <reaction evidence="9">
        <text>alpha-D-glucose 1-phosphate + ATP + H(+) = ADP-alpha-D-glucose + diphosphate</text>
        <dbReference type="Rhea" id="RHEA:12120"/>
        <dbReference type="ChEBI" id="CHEBI:15378"/>
        <dbReference type="ChEBI" id="CHEBI:30616"/>
        <dbReference type="ChEBI" id="CHEBI:33019"/>
        <dbReference type="ChEBI" id="CHEBI:57498"/>
        <dbReference type="ChEBI" id="CHEBI:58601"/>
        <dbReference type="EC" id="2.7.7.27"/>
    </reaction>
</comment>
<comment type="subunit">
    <text evidence="9">Homotetramer.</text>
</comment>
<dbReference type="EC" id="2.7.7.27" evidence="9"/>
<dbReference type="PROSITE" id="PS00809">
    <property type="entry name" value="ADP_GLC_PYROPHOSPH_2"/>
    <property type="match status" value="1"/>
</dbReference>
<evidence type="ECO:0000256" key="6">
    <source>
        <dbReference type="ARBA" id="ARBA00022840"/>
    </source>
</evidence>
<evidence type="ECO:0000256" key="7">
    <source>
        <dbReference type="ARBA" id="ARBA00023056"/>
    </source>
</evidence>
<dbReference type="SUPFAM" id="SSF51161">
    <property type="entry name" value="Trimeric LpxA-like enzymes"/>
    <property type="match status" value="1"/>
</dbReference>
<evidence type="ECO:0000256" key="2">
    <source>
        <dbReference type="ARBA" id="ARBA00022600"/>
    </source>
</evidence>
<comment type="function">
    <text evidence="9">Involved in the biosynthesis of ADP-glucose, a building block required for the elongation reactions to produce glycogen. Catalyzes the reaction between ATP and alpha-D-glucose 1-phosphate (G1P) to produce pyrophosphate and ADP-Glc.</text>
</comment>
<feature type="domain" description="Glucose-1-phosphate adenylyltransferase/Bifunctional protein GlmU-like C-terminal hexapeptide" evidence="11">
    <location>
        <begin position="306"/>
        <end position="410"/>
    </location>
</feature>
<dbReference type="InterPro" id="IPR056818">
    <property type="entry name" value="GlmU/GlgC-like_hexapep"/>
</dbReference>
<keyword evidence="3 9" id="KW-0808">Transferase</keyword>
<protein>
    <recommendedName>
        <fullName evidence="9">Glucose-1-phosphate adenylyltransferase</fullName>
        <ecNumber evidence="9">2.7.7.27</ecNumber>
    </recommendedName>
    <alternativeName>
        <fullName evidence="9">ADP-glucose pyrophosphorylase</fullName>
        <shortName evidence="9">ADPGlc PPase</shortName>
    </alternativeName>
    <alternativeName>
        <fullName evidence="9">ADP-glucose synthase</fullName>
    </alternativeName>
</protein>
<comment type="caution">
    <text evidence="12">The sequence shown here is derived from an EMBL/GenBank/DDBJ whole genome shotgun (WGS) entry which is preliminary data.</text>
</comment>
<feature type="binding site" evidence="9">
    <location>
        <position position="208"/>
    </location>
    <ligand>
        <name>alpha-D-glucose 1-phosphate</name>
        <dbReference type="ChEBI" id="CHEBI:58601"/>
    </ligand>
</feature>
<dbReference type="Gene3D" id="2.160.10.10">
    <property type="entry name" value="Hexapeptide repeat proteins"/>
    <property type="match status" value="1"/>
</dbReference>
<dbReference type="InterPro" id="IPR011831">
    <property type="entry name" value="ADP-Glc_PPase"/>
</dbReference>
<evidence type="ECO:0000259" key="11">
    <source>
        <dbReference type="Pfam" id="PF24894"/>
    </source>
</evidence>
<dbReference type="InterPro" id="IPR029044">
    <property type="entry name" value="Nucleotide-diphossugar_trans"/>
</dbReference>
<dbReference type="Pfam" id="PF00483">
    <property type="entry name" value="NTP_transferase"/>
    <property type="match status" value="1"/>
</dbReference>
<keyword evidence="5 9" id="KW-0547">Nucleotide-binding</keyword>
<dbReference type="PROSITE" id="PS00808">
    <property type="entry name" value="ADP_GLC_PYROPHOSPH_1"/>
    <property type="match status" value="1"/>
</dbReference>
<dbReference type="Pfam" id="PF24894">
    <property type="entry name" value="Hexapep_GlmU"/>
    <property type="match status" value="1"/>
</dbReference>
<evidence type="ECO:0000256" key="9">
    <source>
        <dbReference type="HAMAP-Rule" id="MF_00624"/>
    </source>
</evidence>
<proteinExistence type="inferred from homology"/>
<dbReference type="Proteomes" id="UP001461163">
    <property type="component" value="Unassembled WGS sequence"/>
</dbReference>
<evidence type="ECO:0000256" key="1">
    <source>
        <dbReference type="ARBA" id="ARBA00010443"/>
    </source>
</evidence>
<keyword evidence="4 9" id="KW-0548">Nucleotidyltransferase</keyword>
<dbReference type="InterPro" id="IPR023049">
    <property type="entry name" value="GlgC_bac"/>
</dbReference>
<dbReference type="CDD" id="cd04651">
    <property type="entry name" value="LbH_G1P_AT_C"/>
    <property type="match status" value="1"/>
</dbReference>
<keyword evidence="13" id="KW-1185">Reference proteome</keyword>
<dbReference type="NCBIfam" id="TIGR02091">
    <property type="entry name" value="glgC"/>
    <property type="match status" value="1"/>
</dbReference>
<reference evidence="12 13" key="1">
    <citation type="submission" date="2024-03" db="EMBL/GenBank/DDBJ databases">
        <title>Community enrichment and isolation of bacterial strains for fucoidan degradation.</title>
        <authorList>
            <person name="Sichert A."/>
        </authorList>
    </citation>
    <scope>NUCLEOTIDE SEQUENCE [LARGE SCALE GENOMIC DNA]</scope>
    <source>
        <strain evidence="12 13">AS12</strain>
    </source>
</reference>
<dbReference type="InterPro" id="IPR005836">
    <property type="entry name" value="ADP_Glu_pyroP_CS"/>
</dbReference>
<feature type="binding site" evidence="9">
    <location>
        <position position="109"/>
    </location>
    <ligand>
        <name>alpha-D-glucose 1-phosphate</name>
        <dbReference type="ChEBI" id="CHEBI:58601"/>
    </ligand>
</feature>
<dbReference type="CDD" id="cd02508">
    <property type="entry name" value="ADP_Glucose_PP"/>
    <property type="match status" value="1"/>
</dbReference>
<dbReference type="HAMAP" id="MF_00624">
    <property type="entry name" value="GlgC"/>
    <property type="match status" value="1"/>
</dbReference>
<dbReference type="PANTHER" id="PTHR43523:SF2">
    <property type="entry name" value="GLUCOSE-1-PHOSPHATE ADENYLYLTRANSFERASE"/>
    <property type="match status" value="1"/>
</dbReference>
<feature type="site" description="Could play a key role in the communication between the regulatory and the substrate sites" evidence="9">
    <location>
        <position position="70"/>
    </location>
</feature>